<keyword evidence="3" id="KW-1185">Reference proteome</keyword>
<dbReference type="RefSeq" id="WP_211550850.1">
    <property type="nucleotide sequence ID" value="NZ_JAGTUF010000020.1"/>
</dbReference>
<accession>A0ABS5IFR6</accession>
<evidence type="ECO:0000313" key="2">
    <source>
        <dbReference type="EMBL" id="MBR9973274.1"/>
    </source>
</evidence>
<sequence>MEAAAILPHVTASLNGAALLAALAGFGFIRAGRRDLHRRAMLTAVAASALFLIAYIAYHFSAPIFVFRGSGAVRPLYYTLLVSHVVLAVAVTPMILLTLARALAGRFDAHRPLARWTWPIWIYVSASGLIVYGMLYHLYT</sequence>
<reference evidence="2 3" key="1">
    <citation type="submission" date="2021-04" db="EMBL/GenBank/DDBJ databases">
        <title>Magnetospirillum sulfuroxidans sp. nov., a facultative chemolithoautotrophic sulfur-oxidizing alphaproteobacterium isolated from freshwater sediment and proposals for Paramagetospirillum gen. nov., and Magnetospirillaceae fam. nov.</title>
        <authorList>
            <person name="Koziaeva V."/>
            <person name="Geelhoed J.S."/>
            <person name="Sorokin D.Y."/>
            <person name="Grouzdev D.S."/>
        </authorList>
    </citation>
    <scope>NUCLEOTIDE SEQUENCE [LARGE SCALE GENOMIC DNA]</scope>
    <source>
        <strain evidence="2 3">J10</strain>
    </source>
</reference>
<proteinExistence type="predicted"/>
<comment type="caution">
    <text evidence="2">The sequence shown here is derived from an EMBL/GenBank/DDBJ whole genome shotgun (WGS) entry which is preliminary data.</text>
</comment>
<feature type="transmembrane region" description="Helical" evidence="1">
    <location>
        <begin position="40"/>
        <end position="58"/>
    </location>
</feature>
<evidence type="ECO:0000313" key="3">
    <source>
        <dbReference type="Proteomes" id="UP000680714"/>
    </source>
</evidence>
<keyword evidence="1" id="KW-0472">Membrane</keyword>
<dbReference type="PANTHER" id="PTHR37692:SF1">
    <property type="entry name" value="DUF420 DOMAIN-CONTAINING PROTEIN"/>
    <property type="match status" value="1"/>
</dbReference>
<name>A0ABS5IFR6_9PROT</name>
<feature type="transmembrane region" description="Helical" evidence="1">
    <location>
        <begin position="6"/>
        <end position="28"/>
    </location>
</feature>
<dbReference type="EMBL" id="JAGTUF010000020">
    <property type="protein sequence ID" value="MBR9973274.1"/>
    <property type="molecule type" value="Genomic_DNA"/>
</dbReference>
<feature type="transmembrane region" description="Helical" evidence="1">
    <location>
        <begin position="78"/>
        <end position="99"/>
    </location>
</feature>
<keyword evidence="1" id="KW-1133">Transmembrane helix</keyword>
<organism evidence="2 3">
    <name type="scientific">Magnetospirillum sulfuroxidans</name>
    <dbReference type="NCBI Taxonomy" id="611300"/>
    <lineage>
        <taxon>Bacteria</taxon>
        <taxon>Pseudomonadati</taxon>
        <taxon>Pseudomonadota</taxon>
        <taxon>Alphaproteobacteria</taxon>
        <taxon>Rhodospirillales</taxon>
        <taxon>Rhodospirillaceae</taxon>
        <taxon>Magnetospirillum</taxon>
    </lineage>
</organism>
<gene>
    <name evidence="2" type="ORF">KEC16_16240</name>
</gene>
<feature type="transmembrane region" description="Helical" evidence="1">
    <location>
        <begin position="120"/>
        <end position="139"/>
    </location>
</feature>
<dbReference type="Pfam" id="PF04238">
    <property type="entry name" value="DUF420"/>
    <property type="match status" value="1"/>
</dbReference>
<dbReference type="Proteomes" id="UP000680714">
    <property type="component" value="Unassembled WGS sequence"/>
</dbReference>
<evidence type="ECO:0000256" key="1">
    <source>
        <dbReference type="SAM" id="Phobius"/>
    </source>
</evidence>
<protein>
    <submittedName>
        <fullName evidence="2">DUF420 domain-containing protein</fullName>
    </submittedName>
</protein>
<dbReference type="InterPro" id="IPR007352">
    <property type="entry name" value="DUF420"/>
</dbReference>
<dbReference type="PANTHER" id="PTHR37692">
    <property type="entry name" value="HYPOTHETICAL MEMBRANE SPANNING PROTEIN"/>
    <property type="match status" value="1"/>
</dbReference>
<keyword evidence="1" id="KW-0812">Transmembrane</keyword>